<dbReference type="GO" id="GO:0005829">
    <property type="term" value="C:cytosol"/>
    <property type="evidence" value="ECO:0007669"/>
    <property type="project" value="TreeGrafter"/>
</dbReference>
<dbReference type="GO" id="GO:0071978">
    <property type="term" value="P:bacterial-type flagellum-dependent swarming motility"/>
    <property type="evidence" value="ECO:0007669"/>
    <property type="project" value="TreeGrafter"/>
</dbReference>
<dbReference type="GO" id="GO:0009425">
    <property type="term" value="C:bacterial-type flagellum basal body"/>
    <property type="evidence" value="ECO:0007669"/>
    <property type="project" value="UniProtKB-SubCell"/>
</dbReference>
<dbReference type="Pfam" id="PF07559">
    <property type="entry name" value="FlgE_D2"/>
    <property type="match status" value="1"/>
</dbReference>
<dbReference type="InterPro" id="IPR037058">
    <property type="entry name" value="Falgellar_hook_FlgE_sf"/>
</dbReference>
<dbReference type="EMBL" id="FOFS01000004">
    <property type="protein sequence ID" value="SEQ19079.1"/>
    <property type="molecule type" value="Genomic_DNA"/>
</dbReference>
<comment type="similarity">
    <text evidence="2 5">Belongs to the flagella basal body rod proteins family.</text>
</comment>
<dbReference type="Proteomes" id="UP000199233">
    <property type="component" value="Unassembled WGS sequence"/>
</dbReference>
<evidence type="ECO:0000259" key="9">
    <source>
        <dbReference type="Pfam" id="PF22692"/>
    </source>
</evidence>
<dbReference type="AlphaFoldDB" id="A0A1H9DZX6"/>
<dbReference type="OrthoDB" id="8578401at2"/>
<feature type="domain" description="Flagellar hook protein FlgE D2" evidence="8">
    <location>
        <begin position="161"/>
        <end position="283"/>
    </location>
</feature>
<dbReference type="InterPro" id="IPR001444">
    <property type="entry name" value="Flag_bb_rod_N"/>
</dbReference>
<feature type="domain" description="Flagellar basal-body/hook protein C-terminal" evidence="7">
    <location>
        <begin position="356"/>
        <end position="401"/>
    </location>
</feature>
<keyword evidence="10" id="KW-0969">Cilium</keyword>
<protein>
    <recommendedName>
        <fullName evidence="3 5">Flagellar hook protein FlgE</fullName>
    </recommendedName>
</protein>
<dbReference type="InterPro" id="IPR020013">
    <property type="entry name" value="Flagellar_FlgE/F/G"/>
</dbReference>
<keyword evidence="10" id="KW-0966">Cell projection</keyword>
<feature type="domain" description="Flagellar hook protein FlgE/F/G-like D1" evidence="9">
    <location>
        <begin position="83"/>
        <end position="146"/>
    </location>
</feature>
<evidence type="ECO:0000259" key="6">
    <source>
        <dbReference type="Pfam" id="PF00460"/>
    </source>
</evidence>
<reference evidence="10 11" key="1">
    <citation type="submission" date="2016-10" db="EMBL/GenBank/DDBJ databases">
        <authorList>
            <person name="de Groot N.N."/>
        </authorList>
    </citation>
    <scope>NUCLEOTIDE SEQUENCE [LARGE SCALE GENOMIC DNA]</scope>
    <source>
        <strain evidence="10 11">DSM 25927</strain>
    </source>
</reference>
<sequence>MSFQIALSGLNAAVSDLNVTANNLANVGTTGFKQSRAEFADIFPISAYGTAAAATGAGVYTSRVAQQFDQGNVSATGNSLDMAISGDGFFTVSDNGALAYTRNGSFSTDTSGYVVTSTGSRLQVFPALSNGNFDTANLSDLQLSTSTNPPKATTGISADFNLPANATQPSNTTFDATDATSYNQSTAVTVYDSLGVAHQASLYFVKNATANSWDVHTQIDGTDAGTATLTYDSAGALTTPAGGTVAMAFTSSNGSANLAVNLNVADSTQYGNSFSSSSTQDGYATGQLTTISIDSEGVVSARYTNGQATPLGQVALTRFASNQGLQQLGSNTWAATYASGSPQVGAAGSPGFGAVQSGSLEDSNVDVTAQLVHMITAQRNYQANAKMISTSDEITQTIINLR</sequence>
<dbReference type="NCBIfam" id="TIGR03506">
    <property type="entry name" value="FlgEFG_subfam"/>
    <property type="match status" value="1"/>
</dbReference>
<dbReference type="PANTHER" id="PTHR30435">
    <property type="entry name" value="FLAGELLAR PROTEIN"/>
    <property type="match status" value="1"/>
</dbReference>
<evidence type="ECO:0000256" key="3">
    <source>
        <dbReference type="ARBA" id="ARBA00019015"/>
    </source>
</evidence>
<evidence type="ECO:0000256" key="1">
    <source>
        <dbReference type="ARBA" id="ARBA00004117"/>
    </source>
</evidence>
<dbReference type="GO" id="GO:0009424">
    <property type="term" value="C:bacterial-type flagellum hook"/>
    <property type="evidence" value="ECO:0007669"/>
    <property type="project" value="TreeGrafter"/>
</dbReference>
<dbReference type="InterPro" id="IPR053967">
    <property type="entry name" value="LlgE_F_G-like_D1"/>
</dbReference>
<dbReference type="NCBIfam" id="NF004238">
    <property type="entry name" value="PRK05682.1-1"/>
    <property type="match status" value="1"/>
</dbReference>
<dbReference type="Gene3D" id="2.60.98.20">
    <property type="entry name" value="Flagellar hook protein FlgE"/>
    <property type="match status" value="1"/>
</dbReference>
<dbReference type="Pfam" id="PF00460">
    <property type="entry name" value="Flg_bb_rod"/>
    <property type="match status" value="1"/>
</dbReference>
<dbReference type="STRING" id="489703.SAMN04488038_104231"/>
<evidence type="ECO:0000259" key="8">
    <source>
        <dbReference type="Pfam" id="PF07559"/>
    </source>
</evidence>
<dbReference type="SUPFAM" id="SSF117143">
    <property type="entry name" value="Flagellar hook protein flgE"/>
    <property type="match status" value="1"/>
</dbReference>
<dbReference type="Pfam" id="PF22692">
    <property type="entry name" value="LlgE_F_G_D1"/>
    <property type="match status" value="1"/>
</dbReference>
<name>A0A1H9DZX6_9GAMM</name>
<comment type="subcellular location">
    <subcellularLocation>
        <location evidence="1 5">Bacterial flagellum basal body</location>
    </subcellularLocation>
</comment>
<proteinExistence type="inferred from homology"/>
<evidence type="ECO:0000256" key="5">
    <source>
        <dbReference type="RuleBase" id="RU362116"/>
    </source>
</evidence>
<organism evidence="10 11">
    <name type="scientific">Solimonas aquatica</name>
    <dbReference type="NCBI Taxonomy" id="489703"/>
    <lineage>
        <taxon>Bacteria</taxon>
        <taxon>Pseudomonadati</taxon>
        <taxon>Pseudomonadota</taxon>
        <taxon>Gammaproteobacteria</taxon>
        <taxon>Nevskiales</taxon>
        <taxon>Nevskiaceae</taxon>
        <taxon>Solimonas</taxon>
    </lineage>
</organism>
<keyword evidence="11" id="KW-1185">Reference proteome</keyword>
<feature type="domain" description="Flagellar basal body rod protein N-terminal" evidence="6">
    <location>
        <begin position="4"/>
        <end position="33"/>
    </location>
</feature>
<evidence type="ECO:0000313" key="11">
    <source>
        <dbReference type="Proteomes" id="UP000199233"/>
    </source>
</evidence>
<dbReference type="RefSeq" id="WP_093283722.1">
    <property type="nucleotide sequence ID" value="NZ_FOFS01000004.1"/>
</dbReference>
<evidence type="ECO:0000259" key="7">
    <source>
        <dbReference type="Pfam" id="PF06429"/>
    </source>
</evidence>
<dbReference type="Pfam" id="PF06429">
    <property type="entry name" value="Flg_bbr_C"/>
    <property type="match status" value="1"/>
</dbReference>
<keyword evidence="10" id="KW-0282">Flagellum</keyword>
<evidence type="ECO:0000256" key="4">
    <source>
        <dbReference type="ARBA" id="ARBA00023143"/>
    </source>
</evidence>
<dbReference type="InterPro" id="IPR011491">
    <property type="entry name" value="FlgE_D2"/>
</dbReference>
<gene>
    <name evidence="10" type="ORF">SAMN04488038_104231</name>
</gene>
<evidence type="ECO:0000256" key="2">
    <source>
        <dbReference type="ARBA" id="ARBA00009677"/>
    </source>
</evidence>
<dbReference type="InterPro" id="IPR037925">
    <property type="entry name" value="FlgE/F/G-like"/>
</dbReference>
<dbReference type="PANTHER" id="PTHR30435:SF1">
    <property type="entry name" value="FLAGELLAR HOOK PROTEIN FLGE"/>
    <property type="match status" value="1"/>
</dbReference>
<dbReference type="InterPro" id="IPR010930">
    <property type="entry name" value="Flg_bb/hook_C_dom"/>
</dbReference>
<accession>A0A1H9DZX6</accession>
<evidence type="ECO:0000313" key="10">
    <source>
        <dbReference type="EMBL" id="SEQ19079.1"/>
    </source>
</evidence>
<keyword evidence="4 5" id="KW-0975">Bacterial flagellum</keyword>
<comment type="function">
    <text evidence="5">A flexible structure which links the flagellar filament to the drive apparatus in the basal body.</text>
</comment>